<dbReference type="Pfam" id="PF10710">
    <property type="entry name" value="DUF2512"/>
    <property type="match status" value="1"/>
</dbReference>
<feature type="transmembrane region" description="Helical" evidence="1">
    <location>
        <begin position="84"/>
        <end position="106"/>
    </location>
</feature>
<dbReference type="RefSeq" id="WP_012063572.1">
    <property type="nucleotide sequence ID" value="NC_009633.1"/>
</dbReference>
<organism evidence="2 3">
    <name type="scientific">Alkaliphilus metalliredigens (strain QYMF)</name>
    <dbReference type="NCBI Taxonomy" id="293826"/>
    <lineage>
        <taxon>Bacteria</taxon>
        <taxon>Bacillati</taxon>
        <taxon>Bacillota</taxon>
        <taxon>Clostridia</taxon>
        <taxon>Peptostreptococcales</taxon>
        <taxon>Natronincolaceae</taxon>
        <taxon>Alkaliphilus</taxon>
    </lineage>
</organism>
<dbReference type="KEGG" id="amt:Amet_2443"/>
<dbReference type="OrthoDB" id="1926204at2"/>
<feature type="transmembrane region" description="Helical" evidence="1">
    <location>
        <begin position="5"/>
        <end position="22"/>
    </location>
</feature>
<evidence type="ECO:0000313" key="3">
    <source>
        <dbReference type="Proteomes" id="UP000001572"/>
    </source>
</evidence>
<dbReference type="AlphaFoldDB" id="A6TQX9"/>
<accession>A6TQX9</accession>
<dbReference type="HOGENOM" id="CLU_146572_0_0_9"/>
<sequence>MIGLIIKIIVCPITVLISSYLFDLRFTSFQAIITGLFLAFAAHLMEVLILRKGTFWISTIMDFLGAFAVIYFVQYLFINAPLNFAGAILTATLLTITEYIQHIFLLKTNKTIKNEEKE</sequence>
<gene>
    <name evidence="2" type="ordered locus">Amet_2443</name>
</gene>
<keyword evidence="1" id="KW-0472">Membrane</keyword>
<evidence type="ECO:0000256" key="1">
    <source>
        <dbReference type="SAM" id="Phobius"/>
    </source>
</evidence>
<dbReference type="eggNOG" id="ENOG5032ZNC">
    <property type="taxonomic scope" value="Bacteria"/>
</dbReference>
<keyword evidence="3" id="KW-1185">Reference proteome</keyword>
<keyword evidence="1" id="KW-0812">Transmembrane</keyword>
<evidence type="ECO:0000313" key="2">
    <source>
        <dbReference type="EMBL" id="ABR48597.1"/>
    </source>
</evidence>
<dbReference type="InterPro" id="IPR019649">
    <property type="entry name" value="DUF2512"/>
</dbReference>
<protein>
    <submittedName>
        <fullName evidence="2">Membrane spanning protein</fullName>
    </submittedName>
</protein>
<feature type="transmembrane region" description="Helical" evidence="1">
    <location>
        <begin position="55"/>
        <end position="78"/>
    </location>
</feature>
<proteinExistence type="predicted"/>
<name>A6TQX9_ALKMQ</name>
<feature type="transmembrane region" description="Helical" evidence="1">
    <location>
        <begin position="28"/>
        <end position="48"/>
    </location>
</feature>
<keyword evidence="1" id="KW-1133">Transmembrane helix</keyword>
<reference evidence="3" key="1">
    <citation type="journal article" date="2016" name="Genome Announc.">
        <title>Complete genome sequence of Alkaliphilus metalliredigens strain QYMF, an alkaliphilic and metal-reducing bacterium isolated from borax-contaminated leachate ponds.</title>
        <authorList>
            <person name="Hwang C."/>
            <person name="Copeland A."/>
            <person name="Lucas S."/>
            <person name="Lapidus A."/>
            <person name="Barry K."/>
            <person name="Detter J.C."/>
            <person name="Glavina Del Rio T."/>
            <person name="Hammon N."/>
            <person name="Israni S."/>
            <person name="Dalin E."/>
            <person name="Tice H."/>
            <person name="Pitluck S."/>
            <person name="Chertkov O."/>
            <person name="Brettin T."/>
            <person name="Bruce D."/>
            <person name="Han C."/>
            <person name="Schmutz J."/>
            <person name="Larimer F."/>
            <person name="Land M.L."/>
            <person name="Hauser L."/>
            <person name="Kyrpides N."/>
            <person name="Mikhailova N."/>
            <person name="Ye Q."/>
            <person name="Zhou J."/>
            <person name="Richardson P."/>
            <person name="Fields M.W."/>
        </authorList>
    </citation>
    <scope>NUCLEOTIDE SEQUENCE [LARGE SCALE GENOMIC DNA]</scope>
    <source>
        <strain evidence="3">QYMF</strain>
    </source>
</reference>
<dbReference type="EMBL" id="CP000724">
    <property type="protein sequence ID" value="ABR48597.1"/>
    <property type="molecule type" value="Genomic_DNA"/>
</dbReference>
<dbReference type="Proteomes" id="UP000001572">
    <property type="component" value="Chromosome"/>
</dbReference>